<proteinExistence type="predicted"/>
<keyword evidence="2" id="KW-0378">Hydrolase</keyword>
<dbReference type="PANTHER" id="PTHR11839:SF18">
    <property type="entry name" value="NUDIX HYDROLASE DOMAIN-CONTAINING PROTEIN"/>
    <property type="match status" value="1"/>
</dbReference>
<dbReference type="FunFam" id="3.90.79.10:FF:000024">
    <property type="entry name" value="ADP-ribose pyrophosphatase"/>
    <property type="match status" value="1"/>
</dbReference>
<dbReference type="SUPFAM" id="SSF55811">
    <property type="entry name" value="Nudix"/>
    <property type="match status" value="1"/>
</dbReference>
<comment type="caution">
    <text evidence="4">The sequence shown here is derived from an EMBL/GenBank/DDBJ whole genome shotgun (WGS) entry which is preliminary data.</text>
</comment>
<dbReference type="Proteomes" id="UP000050901">
    <property type="component" value="Unassembled WGS sequence"/>
</dbReference>
<dbReference type="EMBL" id="AZEQ01000011">
    <property type="protein sequence ID" value="KRL25495.1"/>
    <property type="molecule type" value="Genomic_DNA"/>
</dbReference>
<dbReference type="Pfam" id="PF00293">
    <property type="entry name" value="NUDIX"/>
    <property type="match status" value="1"/>
</dbReference>
<dbReference type="PANTHER" id="PTHR11839">
    <property type="entry name" value="UDP/ADP-SUGAR PYROPHOSPHATASE"/>
    <property type="match status" value="1"/>
</dbReference>
<dbReference type="GO" id="GO:0006753">
    <property type="term" value="P:nucleoside phosphate metabolic process"/>
    <property type="evidence" value="ECO:0007669"/>
    <property type="project" value="TreeGrafter"/>
</dbReference>
<reference evidence="4 5" key="1">
    <citation type="journal article" date="2015" name="Genome Announc.">
        <title>Expanding the biotechnology potential of lactobacilli through comparative genomics of 213 strains and associated genera.</title>
        <authorList>
            <person name="Sun Z."/>
            <person name="Harris H.M."/>
            <person name="McCann A."/>
            <person name="Guo C."/>
            <person name="Argimon S."/>
            <person name="Zhang W."/>
            <person name="Yang X."/>
            <person name="Jeffery I.B."/>
            <person name="Cooney J.C."/>
            <person name="Kagawa T.F."/>
            <person name="Liu W."/>
            <person name="Song Y."/>
            <person name="Salvetti E."/>
            <person name="Wrobel A."/>
            <person name="Rasinkangas P."/>
            <person name="Parkhill J."/>
            <person name="Rea M.C."/>
            <person name="O'Sullivan O."/>
            <person name="Ritari J."/>
            <person name="Douillard F.P."/>
            <person name="Paul Ross R."/>
            <person name="Yang R."/>
            <person name="Briner A.E."/>
            <person name="Felis G.E."/>
            <person name="de Vos W.M."/>
            <person name="Barrangou R."/>
            <person name="Klaenhammer T.R."/>
            <person name="Caufield P.W."/>
            <person name="Cui Y."/>
            <person name="Zhang H."/>
            <person name="O'Toole P.W."/>
        </authorList>
    </citation>
    <scope>NUCLEOTIDE SEQUENCE [LARGE SCALE GENOMIC DNA]</scope>
    <source>
        <strain evidence="4 5">DSM 13345</strain>
    </source>
</reference>
<comment type="cofactor">
    <cofactor evidence="1">
        <name>Mg(2+)</name>
        <dbReference type="ChEBI" id="CHEBI:18420"/>
    </cofactor>
</comment>
<evidence type="ECO:0000313" key="4">
    <source>
        <dbReference type="EMBL" id="KRL25495.1"/>
    </source>
</evidence>
<evidence type="ECO:0000256" key="1">
    <source>
        <dbReference type="ARBA" id="ARBA00001946"/>
    </source>
</evidence>
<dbReference type="PATRIC" id="fig|1423771.3.peg.352"/>
<feature type="domain" description="Nudix hydrolase" evidence="3">
    <location>
        <begin position="39"/>
        <end position="172"/>
    </location>
</feature>
<dbReference type="GO" id="GO:0016787">
    <property type="term" value="F:hydrolase activity"/>
    <property type="evidence" value="ECO:0007669"/>
    <property type="project" value="UniProtKB-KW"/>
</dbReference>
<dbReference type="AlphaFoldDB" id="A0A0R1NZ17"/>
<gene>
    <name evidence="4" type="ORF">FC47_GL000344</name>
</gene>
<evidence type="ECO:0000259" key="3">
    <source>
        <dbReference type="PROSITE" id="PS51462"/>
    </source>
</evidence>
<dbReference type="PROSITE" id="PS51462">
    <property type="entry name" value="NUDIX"/>
    <property type="match status" value="1"/>
</dbReference>
<dbReference type="InterPro" id="IPR015797">
    <property type="entry name" value="NUDIX_hydrolase-like_dom_sf"/>
</dbReference>
<evidence type="ECO:0000313" key="5">
    <source>
        <dbReference type="Proteomes" id="UP000050901"/>
    </source>
</evidence>
<dbReference type="Gene3D" id="3.90.79.10">
    <property type="entry name" value="Nucleoside Triphosphate Pyrophosphohydrolase"/>
    <property type="match status" value="1"/>
</dbReference>
<accession>A0A0R1NZ17</accession>
<dbReference type="RefSeq" id="WP_006499711.1">
    <property type="nucleotide sequence ID" value="NZ_AZEQ01000011.1"/>
</dbReference>
<protein>
    <submittedName>
        <fullName evidence="4">MutT NUDIX family protein</fullName>
    </submittedName>
</protein>
<dbReference type="CDD" id="cd03424">
    <property type="entry name" value="NUDIX_ADPRase_Nudt5_UGPPase_Nudt14"/>
    <property type="match status" value="1"/>
</dbReference>
<sequence length="194" mass="22231">MDLEEKTIDRQTVFKGHVVDVELQHVKTPQGNTAVREIVRHAPAIALLVIDDDQKMILEKQWRAPVQNITWEIPAGKLDERDHGDARHAAVRELNEETRLKADKLTKITSFYSSVGFCDEFLTLYLAKGLKPVERALPQDQDEDIKLYRFSLEEALQMIANGEIQDSKTIVAVYYWQAQTLAQKLKENNEKSAD</sequence>
<name>A0A0R1NZ17_LIMMU</name>
<evidence type="ECO:0000256" key="2">
    <source>
        <dbReference type="ARBA" id="ARBA00022801"/>
    </source>
</evidence>
<dbReference type="InterPro" id="IPR000086">
    <property type="entry name" value="NUDIX_hydrolase_dom"/>
</dbReference>
<dbReference type="GO" id="GO:0005829">
    <property type="term" value="C:cytosol"/>
    <property type="evidence" value="ECO:0007669"/>
    <property type="project" value="TreeGrafter"/>
</dbReference>
<dbReference type="GO" id="GO:0019693">
    <property type="term" value="P:ribose phosphate metabolic process"/>
    <property type="evidence" value="ECO:0007669"/>
    <property type="project" value="TreeGrafter"/>
</dbReference>
<organism evidence="4 5">
    <name type="scientific">Limosilactobacillus mucosae DSM 13345</name>
    <dbReference type="NCBI Taxonomy" id="1423771"/>
    <lineage>
        <taxon>Bacteria</taxon>
        <taxon>Bacillati</taxon>
        <taxon>Bacillota</taxon>
        <taxon>Bacilli</taxon>
        <taxon>Lactobacillales</taxon>
        <taxon>Lactobacillaceae</taxon>
        <taxon>Limosilactobacillus</taxon>
    </lineage>
</organism>